<dbReference type="KEGG" id="pcy:PCYB_093430"/>
<dbReference type="eggNOG" id="ENOG502QY5B">
    <property type="taxonomic scope" value="Eukaryota"/>
</dbReference>
<dbReference type="GeneID" id="14692912"/>
<dbReference type="EMBL" id="DF157101">
    <property type="protein sequence ID" value="GAB66558.1"/>
    <property type="molecule type" value="Genomic_DNA"/>
</dbReference>
<dbReference type="AlphaFoldDB" id="K6UK70"/>
<keyword evidence="3" id="KW-1185">Reference proteome</keyword>
<dbReference type="VEuPathDB" id="PlasmoDB:PCYB_093430"/>
<dbReference type="Proteomes" id="UP000006319">
    <property type="component" value="Chromosome 9"/>
</dbReference>
<dbReference type="OrthoDB" id="371232at2759"/>
<dbReference type="RefSeq" id="XP_004222505.1">
    <property type="nucleotide sequence ID" value="XM_004222457.1"/>
</dbReference>
<sequence length="261" mass="29781">VLIQDLDGLTVLGAAKRSSSALSPTNHTHTLCRDAKNKRHMQDIRENMHKYFRAYFETVLSSGESGRRSGGERGSGSSGERGSGSSPCWRHELTKIILLKLACPEILDILNKESIKEMLKNVNKSVRYNPSLLILLKDEFLQLLKNESSMYYHLVSEKVLQIVAENTKRMDVTYDDIEKYYVTLHSFFCGGDYTEVKFWVSLIHAFTNIAICCHDFSESVLRVYSAFLSRSDVTLMLKHIVTEHVGMIKNVFYAKEGFFFS</sequence>
<evidence type="ECO:0000256" key="1">
    <source>
        <dbReference type="SAM" id="MobiDB-lite"/>
    </source>
</evidence>
<proteinExistence type="predicted"/>
<protein>
    <submittedName>
        <fullName evidence="2">Uncharacterized protein</fullName>
    </submittedName>
</protein>
<reference evidence="2 3" key="1">
    <citation type="journal article" date="2012" name="Nat. Genet.">
        <title>Plasmodium cynomolgi genome sequences provide insight into Plasmodium vivax and the monkey malaria clade.</title>
        <authorList>
            <person name="Tachibana S."/>
            <person name="Sullivan S.A."/>
            <person name="Kawai S."/>
            <person name="Nakamura S."/>
            <person name="Kim H.R."/>
            <person name="Goto N."/>
            <person name="Arisue N."/>
            <person name="Palacpac N.M.Q."/>
            <person name="Honma H."/>
            <person name="Yagi M."/>
            <person name="Tougan T."/>
            <person name="Katakai Y."/>
            <person name="Kaneko O."/>
            <person name="Mita T."/>
            <person name="Kita K."/>
            <person name="Yasutomi Y."/>
            <person name="Sutton P.L."/>
            <person name="Shakhbatyan R."/>
            <person name="Horii T."/>
            <person name="Yasunaga T."/>
            <person name="Barnwell J.W."/>
            <person name="Escalante A.A."/>
            <person name="Carlton J.M."/>
            <person name="Tanabe K."/>
        </authorList>
    </citation>
    <scope>NUCLEOTIDE SEQUENCE [LARGE SCALE GENOMIC DNA]</scope>
    <source>
        <strain evidence="2 3">B</strain>
    </source>
</reference>
<organism evidence="2 3">
    <name type="scientific">Plasmodium cynomolgi (strain B)</name>
    <dbReference type="NCBI Taxonomy" id="1120755"/>
    <lineage>
        <taxon>Eukaryota</taxon>
        <taxon>Sar</taxon>
        <taxon>Alveolata</taxon>
        <taxon>Apicomplexa</taxon>
        <taxon>Aconoidasida</taxon>
        <taxon>Haemosporida</taxon>
        <taxon>Plasmodiidae</taxon>
        <taxon>Plasmodium</taxon>
        <taxon>Plasmodium (Plasmodium)</taxon>
    </lineage>
</organism>
<name>K6UK70_PLACD</name>
<accession>K6UK70</accession>
<evidence type="ECO:0000313" key="2">
    <source>
        <dbReference type="EMBL" id="GAB66558.1"/>
    </source>
</evidence>
<dbReference type="OMA" id="CHDFSES"/>
<feature type="region of interest" description="Disordered" evidence="1">
    <location>
        <begin position="62"/>
        <end position="87"/>
    </location>
</feature>
<feature type="non-terminal residue" evidence="2">
    <location>
        <position position="261"/>
    </location>
</feature>
<feature type="compositionally biased region" description="Gly residues" evidence="1">
    <location>
        <begin position="72"/>
        <end position="82"/>
    </location>
</feature>
<gene>
    <name evidence="2" type="ORF">PCYB_093430</name>
</gene>
<feature type="non-terminal residue" evidence="2">
    <location>
        <position position="1"/>
    </location>
</feature>
<evidence type="ECO:0000313" key="3">
    <source>
        <dbReference type="Proteomes" id="UP000006319"/>
    </source>
</evidence>